<dbReference type="Gene3D" id="2.160.20.120">
    <property type="match status" value="1"/>
</dbReference>
<gene>
    <name evidence="2" type="ORF">GYM71_09355</name>
</gene>
<name>A0ABX8WER5_9LACO</name>
<evidence type="ECO:0000313" key="2">
    <source>
        <dbReference type="EMBL" id="QYN53611.1"/>
    </source>
</evidence>
<dbReference type="Proteomes" id="UP000826550">
    <property type="component" value="Chromosome"/>
</dbReference>
<keyword evidence="3" id="KW-1185">Reference proteome</keyword>
<organism evidence="2 3">
    <name type="scientific">Lactobacillus panisapium</name>
    <dbReference type="NCBI Taxonomy" id="2012495"/>
    <lineage>
        <taxon>Bacteria</taxon>
        <taxon>Bacillati</taxon>
        <taxon>Bacillota</taxon>
        <taxon>Bacilli</taxon>
        <taxon>Lactobacillales</taxon>
        <taxon>Lactobacillaceae</taxon>
        <taxon>Lactobacillus</taxon>
    </lineage>
</organism>
<reference evidence="2 3" key="1">
    <citation type="submission" date="2020-01" db="EMBL/GenBank/DDBJ databases">
        <title>Vast differences in strain-level diversity in the gut microbiota of two closely related honey bee species.</title>
        <authorList>
            <person name="Ellegaard K.M."/>
            <person name="Suenami S."/>
            <person name="Miyazaki R."/>
            <person name="Engel P."/>
        </authorList>
    </citation>
    <scope>NUCLEOTIDE SEQUENCE [LARGE SCALE GENOMIC DNA]</scope>
    <source>
        <strain evidence="2 3">ESL0416</strain>
    </source>
</reference>
<dbReference type="RefSeq" id="WP_220220267.1">
    <property type="nucleotide sequence ID" value="NZ_CP048268.1"/>
</dbReference>
<evidence type="ECO:0000313" key="3">
    <source>
        <dbReference type="Proteomes" id="UP000826550"/>
    </source>
</evidence>
<proteinExistence type="predicted"/>
<protein>
    <submittedName>
        <fullName evidence="2">DUF4097 domain-containing protein</fullName>
    </submittedName>
</protein>
<evidence type="ECO:0000259" key="1">
    <source>
        <dbReference type="Pfam" id="PF13349"/>
    </source>
</evidence>
<sequence length="290" mass="32253">MKKISKLCISLFVIIALIFIGIKVSNKQNAKADQTKITYVKKKGRTTKVFNVPAFEKINVNINKARLNKRFINLKVSTGKSFQVKATGPDAKKIKATVNNKSLTISSSHSISKGRYNVSVTVPNSDALQSVTGYSYGSDIKLHKLNLNNIQLAAIYGDVRLYKIKTNQLKLRQVSGNFSATDSTINNSTLTSDTGNTVIDTCKFQMNAKYSDVYDVDIEGSKVLGNSSFALHEGDLTMYDSPKIGYNLSCNKKNKIKFFGKLHSNHFERTISNKPMFTVKTNKGDIHIFD</sequence>
<dbReference type="InterPro" id="IPR025164">
    <property type="entry name" value="Toastrack_DUF4097"/>
</dbReference>
<accession>A0ABX8WER5</accession>
<dbReference type="Pfam" id="PF13349">
    <property type="entry name" value="DUF4097"/>
    <property type="match status" value="1"/>
</dbReference>
<dbReference type="EMBL" id="CP048268">
    <property type="protein sequence ID" value="QYN53611.1"/>
    <property type="molecule type" value="Genomic_DNA"/>
</dbReference>
<feature type="domain" description="DUF4097" evidence="1">
    <location>
        <begin position="58"/>
        <end position="288"/>
    </location>
</feature>